<dbReference type="OrthoDB" id="1421598at2759"/>
<dbReference type="AlphaFoldDB" id="A0A9D4ACR0"/>
<dbReference type="InterPro" id="IPR019557">
    <property type="entry name" value="AminoTfrase-like_pln_mobile"/>
</dbReference>
<evidence type="ECO:0000259" key="1">
    <source>
        <dbReference type="Pfam" id="PF10536"/>
    </source>
</evidence>
<protein>
    <recommendedName>
        <fullName evidence="1">Aminotransferase-like plant mobile domain-containing protein</fullName>
    </recommendedName>
</protein>
<dbReference type="Proteomes" id="UP000828251">
    <property type="component" value="Unassembled WGS sequence"/>
</dbReference>
<comment type="caution">
    <text evidence="2">The sequence shown here is derived from an EMBL/GenBank/DDBJ whole genome shotgun (WGS) entry which is preliminary data.</text>
</comment>
<dbReference type="GO" id="GO:0010073">
    <property type="term" value="P:meristem maintenance"/>
    <property type="evidence" value="ECO:0007669"/>
    <property type="project" value="InterPro"/>
</dbReference>
<keyword evidence="3" id="KW-1185">Reference proteome</keyword>
<dbReference type="PANTHER" id="PTHR46033">
    <property type="entry name" value="PROTEIN MAIN-LIKE 2"/>
    <property type="match status" value="1"/>
</dbReference>
<name>A0A9D4ACR0_9ROSI</name>
<gene>
    <name evidence="2" type="ORF">J1N35_010881</name>
</gene>
<evidence type="ECO:0000313" key="2">
    <source>
        <dbReference type="EMBL" id="KAH1107113.1"/>
    </source>
</evidence>
<organism evidence="2 3">
    <name type="scientific">Gossypium stocksii</name>
    <dbReference type="NCBI Taxonomy" id="47602"/>
    <lineage>
        <taxon>Eukaryota</taxon>
        <taxon>Viridiplantae</taxon>
        <taxon>Streptophyta</taxon>
        <taxon>Embryophyta</taxon>
        <taxon>Tracheophyta</taxon>
        <taxon>Spermatophyta</taxon>
        <taxon>Magnoliopsida</taxon>
        <taxon>eudicotyledons</taxon>
        <taxon>Gunneridae</taxon>
        <taxon>Pentapetalae</taxon>
        <taxon>rosids</taxon>
        <taxon>malvids</taxon>
        <taxon>Malvales</taxon>
        <taxon>Malvaceae</taxon>
        <taxon>Malvoideae</taxon>
        <taxon>Gossypium</taxon>
    </lineage>
</organism>
<feature type="domain" description="Aminotransferase-like plant mobile" evidence="1">
    <location>
        <begin position="42"/>
        <end position="112"/>
    </location>
</feature>
<dbReference type="InterPro" id="IPR044824">
    <property type="entry name" value="MAIN-like"/>
</dbReference>
<reference evidence="2 3" key="1">
    <citation type="journal article" date="2021" name="Plant Biotechnol. J.">
        <title>Multi-omics assisted identification of the key and species-specific regulatory components of drought-tolerant mechanisms in Gossypium stocksii.</title>
        <authorList>
            <person name="Yu D."/>
            <person name="Ke L."/>
            <person name="Zhang D."/>
            <person name="Wu Y."/>
            <person name="Sun Y."/>
            <person name="Mei J."/>
            <person name="Sun J."/>
            <person name="Sun Y."/>
        </authorList>
    </citation>
    <scope>NUCLEOTIDE SEQUENCE [LARGE SCALE GENOMIC DNA]</scope>
    <source>
        <strain evidence="3">cv. E1</strain>
        <tissue evidence="2">Leaf</tissue>
    </source>
</reference>
<evidence type="ECO:0000313" key="3">
    <source>
        <dbReference type="Proteomes" id="UP000828251"/>
    </source>
</evidence>
<sequence length="145" mass="16797">AEDQILEMYIHNLSMRAPRVIEQHLQEVRFLHMSFMLEGGTKLDPTLINVLVKIWKPETHTFHLPCGECTITLEDVALELGLPVDELVAMGIVVVGDWSGICEQTLSKVRQTIPSSPHDIEKLHMVNLWERINEDWVKCHEKYIW</sequence>
<proteinExistence type="predicted"/>
<dbReference type="EMBL" id="JAIQCV010000004">
    <property type="protein sequence ID" value="KAH1107113.1"/>
    <property type="molecule type" value="Genomic_DNA"/>
</dbReference>
<feature type="non-terminal residue" evidence="2">
    <location>
        <position position="1"/>
    </location>
</feature>
<accession>A0A9D4ACR0</accession>
<dbReference type="PANTHER" id="PTHR46033:SF8">
    <property type="entry name" value="PROTEIN MAINTENANCE OF MERISTEMS-LIKE"/>
    <property type="match status" value="1"/>
</dbReference>
<dbReference type="Pfam" id="PF10536">
    <property type="entry name" value="PMD"/>
    <property type="match status" value="1"/>
</dbReference>